<dbReference type="Proteomes" id="UP001162501">
    <property type="component" value="Chromosome 16"/>
</dbReference>
<organism evidence="1 2">
    <name type="scientific">Rangifer tarandus platyrhynchus</name>
    <name type="common">Svalbard reindeer</name>
    <dbReference type="NCBI Taxonomy" id="3082113"/>
    <lineage>
        <taxon>Eukaryota</taxon>
        <taxon>Metazoa</taxon>
        <taxon>Chordata</taxon>
        <taxon>Craniata</taxon>
        <taxon>Vertebrata</taxon>
        <taxon>Euteleostomi</taxon>
        <taxon>Mammalia</taxon>
        <taxon>Eutheria</taxon>
        <taxon>Laurasiatheria</taxon>
        <taxon>Artiodactyla</taxon>
        <taxon>Ruminantia</taxon>
        <taxon>Pecora</taxon>
        <taxon>Cervidae</taxon>
        <taxon>Odocoileinae</taxon>
        <taxon>Rangifer</taxon>
    </lineage>
</organism>
<name>A0ACB0E6K8_RANTA</name>
<evidence type="ECO:0000313" key="1">
    <source>
        <dbReference type="EMBL" id="CAI9696117.1"/>
    </source>
</evidence>
<accession>A0ACB0E6K8</accession>
<evidence type="ECO:0000313" key="2">
    <source>
        <dbReference type="Proteomes" id="UP001162501"/>
    </source>
</evidence>
<proteinExistence type="predicted"/>
<sequence>MEAEKSTIYRKQARDQESQSCAKFQSKFEGSRPRRADGLMDSSPPPPEPLATPAPQTHPCQLSMSLHAPDEQFRLPSTLGQRPENSPQLRPQPLCQVTESRLFYLLRDTTTLTRPEDNICRATSRRTSAP</sequence>
<protein>
    <submittedName>
        <fullName evidence="1">Uncharacterized protein</fullName>
    </submittedName>
</protein>
<gene>
    <name evidence="1" type="ORF">MRATA1EN3_LOCUS7330</name>
</gene>
<reference evidence="1" key="1">
    <citation type="submission" date="2023-05" db="EMBL/GenBank/DDBJ databases">
        <authorList>
            <consortium name="ELIXIR-Norway"/>
        </authorList>
    </citation>
    <scope>NUCLEOTIDE SEQUENCE</scope>
</reference>
<dbReference type="EMBL" id="OX596100">
    <property type="protein sequence ID" value="CAI9696117.1"/>
    <property type="molecule type" value="Genomic_DNA"/>
</dbReference>